<dbReference type="InterPro" id="IPR045462">
    <property type="entry name" value="aa-tRNA-synth_I_cd-bd"/>
</dbReference>
<comment type="subunit">
    <text evidence="8">Monomer.</text>
</comment>
<dbReference type="RefSeq" id="WP_084372428.1">
    <property type="nucleotide sequence ID" value="NZ_FWYF01000002.1"/>
</dbReference>
<keyword evidence="5 8" id="KW-0067">ATP-binding</keyword>
<comment type="catalytic activity">
    <reaction evidence="8">
        <text>tRNA(Glu) + L-glutamate + ATP = L-glutamyl-tRNA(Glu) + AMP + diphosphate</text>
        <dbReference type="Rhea" id="RHEA:23540"/>
        <dbReference type="Rhea" id="RHEA-COMP:9663"/>
        <dbReference type="Rhea" id="RHEA-COMP:9680"/>
        <dbReference type="ChEBI" id="CHEBI:29985"/>
        <dbReference type="ChEBI" id="CHEBI:30616"/>
        <dbReference type="ChEBI" id="CHEBI:33019"/>
        <dbReference type="ChEBI" id="CHEBI:78442"/>
        <dbReference type="ChEBI" id="CHEBI:78520"/>
        <dbReference type="ChEBI" id="CHEBI:456215"/>
        <dbReference type="EC" id="6.1.1.17"/>
    </reaction>
</comment>
<dbReference type="InterPro" id="IPR000924">
    <property type="entry name" value="Glu/Gln-tRNA-synth"/>
</dbReference>
<keyword evidence="6 8" id="KW-0648">Protein biosynthesis</keyword>
<dbReference type="PRINTS" id="PR00987">
    <property type="entry name" value="TRNASYNTHGLU"/>
</dbReference>
<dbReference type="EMBL" id="FWYF01000002">
    <property type="protein sequence ID" value="SMD34015.1"/>
    <property type="molecule type" value="Genomic_DNA"/>
</dbReference>
<keyword evidence="2 8" id="KW-0963">Cytoplasm</keyword>
<dbReference type="OrthoDB" id="9807503at2"/>
<dbReference type="GO" id="GO:0005829">
    <property type="term" value="C:cytosol"/>
    <property type="evidence" value="ECO:0007669"/>
    <property type="project" value="TreeGrafter"/>
</dbReference>
<evidence type="ECO:0000313" key="11">
    <source>
        <dbReference type="EMBL" id="SMD34015.1"/>
    </source>
</evidence>
<dbReference type="GO" id="GO:0006424">
    <property type="term" value="P:glutamyl-tRNA aminoacylation"/>
    <property type="evidence" value="ECO:0007669"/>
    <property type="project" value="UniProtKB-UniRule"/>
</dbReference>
<dbReference type="HAMAP" id="MF_00022">
    <property type="entry name" value="Glu_tRNA_synth_type1"/>
    <property type="match status" value="1"/>
</dbReference>
<dbReference type="GO" id="GO:0004818">
    <property type="term" value="F:glutamate-tRNA ligase activity"/>
    <property type="evidence" value="ECO:0007669"/>
    <property type="project" value="UniProtKB-UniRule"/>
</dbReference>
<dbReference type="CDD" id="cd00808">
    <property type="entry name" value="GluRS_core"/>
    <property type="match status" value="1"/>
</dbReference>
<comment type="similarity">
    <text evidence="1 8">Belongs to the class-I aminoacyl-tRNA synthetase family. Glutamate--tRNA ligase type 1 subfamily.</text>
</comment>
<proteinExistence type="inferred from homology"/>
<dbReference type="STRING" id="692418.SAMN04488029_1795"/>
<dbReference type="Pfam" id="PF00749">
    <property type="entry name" value="tRNA-synt_1c"/>
    <property type="match status" value="1"/>
</dbReference>
<evidence type="ECO:0000256" key="8">
    <source>
        <dbReference type="HAMAP-Rule" id="MF_00022"/>
    </source>
</evidence>
<reference evidence="11 12" key="1">
    <citation type="submission" date="2017-04" db="EMBL/GenBank/DDBJ databases">
        <authorList>
            <person name="Afonso C.L."/>
            <person name="Miller P.J."/>
            <person name="Scott M.A."/>
            <person name="Spackman E."/>
            <person name="Goraichik I."/>
            <person name="Dimitrov K.M."/>
            <person name="Suarez D.L."/>
            <person name="Swayne D.E."/>
        </authorList>
    </citation>
    <scope>NUCLEOTIDE SEQUENCE [LARGE SCALE GENOMIC DNA]</scope>
    <source>
        <strain evidence="11 12">DSM 26133</strain>
    </source>
</reference>
<protein>
    <recommendedName>
        <fullName evidence="8">Glutamate--tRNA ligase</fullName>
        <ecNumber evidence="8">6.1.1.17</ecNumber>
    </recommendedName>
    <alternativeName>
        <fullName evidence="8">Glutamyl-tRNA synthetase</fullName>
        <shortName evidence="8">GluRS</shortName>
    </alternativeName>
</protein>
<dbReference type="PROSITE" id="PS00178">
    <property type="entry name" value="AA_TRNA_LIGASE_I"/>
    <property type="match status" value="1"/>
</dbReference>
<name>A0A1W2GBH8_REIFA</name>
<dbReference type="PANTHER" id="PTHR43311">
    <property type="entry name" value="GLUTAMATE--TRNA LIGASE"/>
    <property type="match status" value="1"/>
</dbReference>
<dbReference type="GO" id="GO:0008270">
    <property type="term" value="F:zinc ion binding"/>
    <property type="evidence" value="ECO:0007669"/>
    <property type="project" value="InterPro"/>
</dbReference>
<gene>
    <name evidence="8" type="primary">gltX</name>
    <name evidence="11" type="ORF">SAMN04488029_1795</name>
</gene>
<dbReference type="InterPro" id="IPR033910">
    <property type="entry name" value="GluRS_core"/>
</dbReference>
<evidence type="ECO:0000256" key="5">
    <source>
        <dbReference type="ARBA" id="ARBA00022840"/>
    </source>
</evidence>
<evidence type="ECO:0000259" key="10">
    <source>
        <dbReference type="Pfam" id="PF19269"/>
    </source>
</evidence>
<evidence type="ECO:0000256" key="6">
    <source>
        <dbReference type="ARBA" id="ARBA00022917"/>
    </source>
</evidence>
<evidence type="ECO:0000256" key="7">
    <source>
        <dbReference type="ARBA" id="ARBA00023146"/>
    </source>
</evidence>
<feature type="domain" description="Aminoacyl-tRNA synthetase class I anticodon-binding" evidence="10">
    <location>
        <begin position="378"/>
        <end position="502"/>
    </location>
</feature>
<dbReference type="SUPFAM" id="SSF48163">
    <property type="entry name" value="An anticodon-binding domain of class I aminoacyl-tRNA synthetases"/>
    <property type="match status" value="1"/>
</dbReference>
<keyword evidence="3 8" id="KW-0436">Ligase</keyword>
<organism evidence="11 12">
    <name type="scientific">Reichenbachiella faecimaris</name>
    <dbReference type="NCBI Taxonomy" id="692418"/>
    <lineage>
        <taxon>Bacteria</taxon>
        <taxon>Pseudomonadati</taxon>
        <taxon>Bacteroidota</taxon>
        <taxon>Cytophagia</taxon>
        <taxon>Cytophagales</taxon>
        <taxon>Reichenbachiellaceae</taxon>
        <taxon>Reichenbachiella</taxon>
    </lineage>
</organism>
<dbReference type="Gene3D" id="1.10.10.350">
    <property type="match status" value="1"/>
</dbReference>
<dbReference type="InterPro" id="IPR014729">
    <property type="entry name" value="Rossmann-like_a/b/a_fold"/>
</dbReference>
<dbReference type="InterPro" id="IPR020058">
    <property type="entry name" value="Glu/Gln-tRNA-synth_Ib_cat-dom"/>
</dbReference>
<dbReference type="FunFam" id="3.40.50.620:FF:000127">
    <property type="entry name" value="Glutamate--tRNA ligase"/>
    <property type="match status" value="1"/>
</dbReference>
<dbReference type="AlphaFoldDB" id="A0A1W2GBH8"/>
<evidence type="ECO:0000313" key="12">
    <source>
        <dbReference type="Proteomes" id="UP000192472"/>
    </source>
</evidence>
<dbReference type="Gene3D" id="3.40.50.620">
    <property type="entry name" value="HUPs"/>
    <property type="match status" value="1"/>
</dbReference>
<dbReference type="InterPro" id="IPR001412">
    <property type="entry name" value="aa-tRNA-synth_I_CS"/>
</dbReference>
<dbReference type="SUPFAM" id="SSF52374">
    <property type="entry name" value="Nucleotidylyl transferase"/>
    <property type="match status" value="1"/>
</dbReference>
<keyword evidence="7 8" id="KW-0030">Aminoacyl-tRNA synthetase</keyword>
<evidence type="ECO:0000256" key="3">
    <source>
        <dbReference type="ARBA" id="ARBA00022598"/>
    </source>
</evidence>
<evidence type="ECO:0000259" key="9">
    <source>
        <dbReference type="Pfam" id="PF00749"/>
    </source>
</evidence>
<dbReference type="NCBIfam" id="TIGR00464">
    <property type="entry name" value="gltX_bact"/>
    <property type="match status" value="1"/>
</dbReference>
<keyword evidence="4 8" id="KW-0547">Nucleotide-binding</keyword>
<accession>A0A1W2GBH8</accession>
<feature type="short sequence motif" description="'KMSKS' region" evidence="8">
    <location>
        <begin position="263"/>
        <end position="267"/>
    </location>
</feature>
<dbReference type="InterPro" id="IPR008925">
    <property type="entry name" value="aa_tRNA-synth_I_cd-bd_sf"/>
</dbReference>
<comment type="function">
    <text evidence="8">Catalyzes the attachment of glutamate to tRNA(Glu) in a two-step reaction: glutamate is first activated by ATP to form Glu-AMP and then transferred to the acceptor end of tRNA(Glu).</text>
</comment>
<evidence type="ECO:0000256" key="1">
    <source>
        <dbReference type="ARBA" id="ARBA00007894"/>
    </source>
</evidence>
<dbReference type="InterPro" id="IPR020751">
    <property type="entry name" value="aa-tRNA-synth_I_codon-bd_sub2"/>
</dbReference>
<dbReference type="Proteomes" id="UP000192472">
    <property type="component" value="Unassembled WGS sequence"/>
</dbReference>
<dbReference type="InterPro" id="IPR004527">
    <property type="entry name" value="Glu-tRNA-ligase_bac/mito"/>
</dbReference>
<evidence type="ECO:0000256" key="4">
    <source>
        <dbReference type="ARBA" id="ARBA00022741"/>
    </source>
</evidence>
<feature type="short sequence motif" description="'HIGH' region" evidence="8">
    <location>
        <begin position="11"/>
        <end position="21"/>
    </location>
</feature>
<sequence>MSNEVRVRFAPSPTGVLHIGGVRTALYNYLFAKKHGGKFILRIEDTDQARFVEGAEQYIKDSLAWCGIQIDEGTDQGGEYAPYKQSERKDLYKQYAQQMIDEGTAYYAFDSAEELDEMRETLKAAKANSLNYNSITRNTMKNSLTLSAEEVQQRLDSGDPYVIRIKVPAKEDIRLNDMIRGWVNVHTSTMDDKVLMKSDGMPTYHLANVVDDYLMKITHVIRGEEWLPSAPLHVLLYRYLGWEASMPQFAHLPLLLKPDGNGKLSKRDAAKHGFPIFPMEWKITEEDASLKGFKEEGYLSEAFVNFLALLGWNPGTENEIFTLDELIESFTIERVSKAGAKFDIDKAIWFNQQYIRKMSASDLGAFLLEQTNAAGIACNDQKAQDIAELLQERIDFIPELLSKGKYFFEAPAEYVEKVVRKKWDENAKSVFHTFTTQIEGKQLNADNFQKALEQAVETHETKVGMVMQILRVAITGEAGGPDLMKIMEVLGTNEVSERIKKATKAFDQAATHE</sequence>
<evidence type="ECO:0000256" key="2">
    <source>
        <dbReference type="ARBA" id="ARBA00022490"/>
    </source>
</evidence>
<keyword evidence="12" id="KW-1185">Reference proteome</keyword>
<dbReference type="PANTHER" id="PTHR43311:SF2">
    <property type="entry name" value="GLUTAMATE--TRNA LIGASE, MITOCHONDRIAL-RELATED"/>
    <property type="match status" value="1"/>
</dbReference>
<feature type="binding site" evidence="8">
    <location>
        <position position="266"/>
    </location>
    <ligand>
        <name>ATP</name>
        <dbReference type="ChEBI" id="CHEBI:30616"/>
    </ligand>
</feature>
<feature type="domain" description="Glutamyl/glutaminyl-tRNA synthetase class Ib catalytic" evidence="9">
    <location>
        <begin position="4"/>
        <end position="346"/>
    </location>
</feature>
<comment type="caution">
    <text evidence="8">Lacks conserved residue(s) required for the propagation of feature annotation.</text>
</comment>
<dbReference type="Pfam" id="PF19269">
    <property type="entry name" value="Anticodon_2"/>
    <property type="match status" value="1"/>
</dbReference>
<dbReference type="InterPro" id="IPR049940">
    <property type="entry name" value="GluQ/Sye"/>
</dbReference>
<dbReference type="GO" id="GO:0005524">
    <property type="term" value="F:ATP binding"/>
    <property type="evidence" value="ECO:0007669"/>
    <property type="project" value="UniProtKB-UniRule"/>
</dbReference>
<comment type="subcellular location">
    <subcellularLocation>
        <location evidence="8">Cytoplasm</location>
    </subcellularLocation>
</comment>
<dbReference type="GO" id="GO:0000049">
    <property type="term" value="F:tRNA binding"/>
    <property type="evidence" value="ECO:0007669"/>
    <property type="project" value="InterPro"/>
</dbReference>
<dbReference type="EC" id="6.1.1.17" evidence="8"/>